<dbReference type="PROSITE" id="PS51273">
    <property type="entry name" value="GATASE_TYPE_1"/>
    <property type="match status" value="1"/>
</dbReference>
<evidence type="ECO:0000259" key="8">
    <source>
        <dbReference type="Pfam" id="PF01656"/>
    </source>
</evidence>
<evidence type="ECO:0000256" key="3">
    <source>
        <dbReference type="ARBA" id="ARBA00014921"/>
    </source>
</evidence>
<name>A0A3R7XDS3_9EURY</name>
<dbReference type="InterPro" id="IPR033949">
    <property type="entry name" value="CobQ_GATase1"/>
</dbReference>
<evidence type="ECO:0000256" key="6">
    <source>
        <dbReference type="ARBA" id="ARBA00025166"/>
    </source>
</evidence>
<dbReference type="InterPro" id="IPR011698">
    <property type="entry name" value="GATase_3"/>
</dbReference>
<keyword evidence="4 7" id="KW-0169">Cobalamin biosynthesis</keyword>
<comment type="similarity">
    <text evidence="2 7">Belongs to the CobB/CobQ family. CobQ subfamily.</text>
</comment>
<dbReference type="NCBIfam" id="NF001989">
    <property type="entry name" value="PRK00784.1"/>
    <property type="match status" value="1"/>
</dbReference>
<evidence type="ECO:0000313" key="10">
    <source>
        <dbReference type="EMBL" id="RQD80611.1"/>
    </source>
</evidence>
<evidence type="ECO:0000256" key="5">
    <source>
        <dbReference type="ARBA" id="ARBA00022962"/>
    </source>
</evidence>
<dbReference type="AlphaFoldDB" id="A0A3R7XDS3"/>
<dbReference type="GO" id="GO:0009236">
    <property type="term" value="P:cobalamin biosynthetic process"/>
    <property type="evidence" value="ECO:0007669"/>
    <property type="project" value="UniProtKB-UniRule"/>
</dbReference>
<dbReference type="GO" id="GO:0015420">
    <property type="term" value="F:ABC-type vitamin B12 transporter activity"/>
    <property type="evidence" value="ECO:0007669"/>
    <property type="project" value="UniProtKB-UniRule"/>
</dbReference>
<feature type="active site" description="Nucleophile" evidence="7">
    <location>
        <position position="333"/>
    </location>
</feature>
<evidence type="ECO:0000256" key="7">
    <source>
        <dbReference type="HAMAP-Rule" id="MF_00028"/>
    </source>
</evidence>
<dbReference type="InterPro" id="IPR029062">
    <property type="entry name" value="Class_I_gatase-like"/>
</dbReference>
<evidence type="ECO:0000259" key="9">
    <source>
        <dbReference type="Pfam" id="PF07685"/>
    </source>
</evidence>
<dbReference type="Pfam" id="PF01656">
    <property type="entry name" value="CbiA"/>
    <property type="match status" value="1"/>
</dbReference>
<dbReference type="PROSITE" id="PS51274">
    <property type="entry name" value="GATASE_COBBQ"/>
    <property type="match status" value="1"/>
</dbReference>
<organism evidence="10 11">
    <name type="scientific">Methanosalsum natronophilum</name>
    <dbReference type="NCBI Taxonomy" id="768733"/>
    <lineage>
        <taxon>Archaea</taxon>
        <taxon>Methanobacteriati</taxon>
        <taxon>Methanobacteriota</taxon>
        <taxon>Stenosarchaea group</taxon>
        <taxon>Methanomicrobia</taxon>
        <taxon>Methanosarcinales</taxon>
        <taxon>Methanosarcinaceae</taxon>
        <taxon>Methanosalsum</taxon>
    </lineage>
</organism>
<feature type="domain" description="CobB/CobQ-like glutamine amidotransferase" evidence="9">
    <location>
        <begin position="257"/>
        <end position="439"/>
    </location>
</feature>
<dbReference type="Pfam" id="PF07685">
    <property type="entry name" value="GATase_3"/>
    <property type="match status" value="1"/>
</dbReference>
<dbReference type="HAMAP" id="MF_00028">
    <property type="entry name" value="CobQ"/>
    <property type="match status" value="1"/>
</dbReference>
<accession>A0A3R7XDS3</accession>
<keyword evidence="5 7" id="KW-0315">Glutamine amidotransferase</keyword>
<gene>
    <name evidence="7" type="primary">cobQ</name>
    <name evidence="10" type="ORF">D5R95_08605</name>
</gene>
<dbReference type="SUPFAM" id="SSF52540">
    <property type="entry name" value="P-loop containing nucleoside triphosphate hydrolases"/>
    <property type="match status" value="1"/>
</dbReference>
<comment type="function">
    <text evidence="6 7">Catalyzes amidations at positions B, D, E, and G on adenosylcobyrinic A,C-diamide. NH(2) groups are provided by glutamine, and one molecule of ATP is hydrogenolyzed for each amidation.</text>
</comment>
<dbReference type="Gene3D" id="3.40.50.300">
    <property type="entry name" value="P-loop containing nucleotide triphosphate hydrolases"/>
    <property type="match status" value="1"/>
</dbReference>
<dbReference type="Gene3D" id="3.40.50.880">
    <property type="match status" value="1"/>
</dbReference>
<proteinExistence type="inferred from homology"/>
<protein>
    <recommendedName>
        <fullName evidence="3 7">Probable cobyric acid synthase</fullName>
    </recommendedName>
</protein>
<feature type="domain" description="CobQ/CobB/MinD/ParA nucleotide binding" evidence="8">
    <location>
        <begin position="13"/>
        <end position="235"/>
    </location>
</feature>
<dbReference type="UniPathway" id="UPA00148"/>
<dbReference type="InterPro" id="IPR047045">
    <property type="entry name" value="CobQ_N"/>
</dbReference>
<dbReference type="EMBL" id="QZAB01000548">
    <property type="protein sequence ID" value="RQD80611.1"/>
    <property type="molecule type" value="Genomic_DNA"/>
</dbReference>
<evidence type="ECO:0000256" key="2">
    <source>
        <dbReference type="ARBA" id="ARBA00006205"/>
    </source>
</evidence>
<dbReference type="PANTHER" id="PTHR21343:SF1">
    <property type="entry name" value="COBYRIC ACID SYNTHASE"/>
    <property type="match status" value="1"/>
</dbReference>
<comment type="caution">
    <text evidence="10">The sequence shown here is derived from an EMBL/GenBank/DDBJ whole genome shotgun (WGS) entry which is preliminary data.</text>
</comment>
<dbReference type="PANTHER" id="PTHR21343">
    <property type="entry name" value="DETHIOBIOTIN SYNTHETASE"/>
    <property type="match status" value="1"/>
</dbReference>
<evidence type="ECO:0000313" key="11">
    <source>
        <dbReference type="Proteomes" id="UP000284763"/>
    </source>
</evidence>
<dbReference type="RefSeq" id="WP_259135121.1">
    <property type="nucleotide sequence ID" value="NZ_JANUCS010000010.1"/>
</dbReference>
<dbReference type="CDD" id="cd05389">
    <property type="entry name" value="CobQ_N"/>
    <property type="match status" value="1"/>
</dbReference>
<dbReference type="InterPro" id="IPR002586">
    <property type="entry name" value="CobQ/CobB/MinD/ParA_Nub-bd_dom"/>
</dbReference>
<dbReference type="Proteomes" id="UP000284763">
    <property type="component" value="Unassembled WGS sequence"/>
</dbReference>
<evidence type="ECO:0000256" key="1">
    <source>
        <dbReference type="ARBA" id="ARBA00004953"/>
    </source>
</evidence>
<reference evidence="10 11" key="1">
    <citation type="submission" date="2018-08" db="EMBL/GenBank/DDBJ databases">
        <title>The metabolism and importance of syntrophic acetate oxidation coupled to methane or sulfide production in haloalkaline environments.</title>
        <authorList>
            <person name="Timmers P.H.A."/>
            <person name="Vavourakis C.D."/>
            <person name="Sorokin D.Y."/>
            <person name="Sinninghe Damste J.S."/>
            <person name="Muyzer G."/>
            <person name="Stams A.J.M."/>
            <person name="Plugge C.M."/>
        </authorList>
    </citation>
    <scope>NUCLEOTIDE SEQUENCE [LARGE SCALE GENOMIC DNA]</scope>
    <source>
        <strain evidence="10">MSAO_Arc3</strain>
    </source>
</reference>
<dbReference type="SUPFAM" id="SSF52317">
    <property type="entry name" value="Class I glutamine amidotransferase-like"/>
    <property type="match status" value="1"/>
</dbReference>
<comment type="pathway">
    <text evidence="1 7">Cofactor biosynthesis; adenosylcobalamin biosynthesis.</text>
</comment>
<feature type="active site" evidence="7">
    <location>
        <position position="432"/>
    </location>
</feature>
<dbReference type="InterPro" id="IPR027417">
    <property type="entry name" value="P-loop_NTPase"/>
</dbReference>
<dbReference type="GO" id="GO:0003824">
    <property type="term" value="F:catalytic activity"/>
    <property type="evidence" value="ECO:0007669"/>
    <property type="project" value="InterPro"/>
</dbReference>
<sequence>MHADNKTKNKKLLILGTASHVGKSAIVTAICRLLAQNDHKVAPFKAQNMSLNSWITKDGKEIGIAQAIQAKAALVEPSAEMNPVLLKPKGDRQSQVIILGEPYADKSAGEYYDSIDDMNSILEGALDRLSEEYDIIVMEGAGGAAEINLYERDIVNIGTARITNAPIIIVGDIERGGVFASLYGTLELLPADVRNNVKGFIINKFRGDPSILEPGLKLIEDKTGVPVLGVLPYTKLGIPSEDSVSIGDKQLEERDIEIAVIRFPRISNFTDFEPLESVANIRYVELDDDLGNPDAVILPGTKNTISDLCDLQKSRVYNQIKKFKGKGPIIGICGGYQMMGNKIYDSGIEGGVDGTYEGLGLLDIETTFERYEKKTVQVEKIVTAHGKIFEPIRGQTVSGYEIHMGNSTSDTFVFEDDGCIDDEGLIFGTYLHGLFENENVRDVLLKHLFKEKGLQYIPNVSGVNSDPYEDLAQMVAENVDMEQVYAMLDLS</sequence>
<dbReference type="CDD" id="cd01750">
    <property type="entry name" value="GATase1_CobQ"/>
    <property type="match status" value="1"/>
</dbReference>
<dbReference type="InterPro" id="IPR004459">
    <property type="entry name" value="CobQ_synth"/>
</dbReference>
<evidence type="ECO:0000256" key="4">
    <source>
        <dbReference type="ARBA" id="ARBA00022573"/>
    </source>
</evidence>
<dbReference type="NCBIfam" id="TIGR00313">
    <property type="entry name" value="cobQ"/>
    <property type="match status" value="1"/>
</dbReference>